<name>A0ABU5H665_9BACT</name>
<evidence type="ECO:0000313" key="2">
    <source>
        <dbReference type="Proteomes" id="UP001291309"/>
    </source>
</evidence>
<accession>A0ABU5H665</accession>
<comment type="caution">
    <text evidence="1">The sequence shown here is derived from an EMBL/GenBank/DDBJ whole genome shotgun (WGS) entry which is preliminary data.</text>
</comment>
<evidence type="ECO:0000313" key="1">
    <source>
        <dbReference type="EMBL" id="MDY7228948.1"/>
    </source>
</evidence>
<organism evidence="1 2">
    <name type="scientific">Hyalangium rubrum</name>
    <dbReference type="NCBI Taxonomy" id="3103134"/>
    <lineage>
        <taxon>Bacteria</taxon>
        <taxon>Pseudomonadati</taxon>
        <taxon>Myxococcota</taxon>
        <taxon>Myxococcia</taxon>
        <taxon>Myxococcales</taxon>
        <taxon>Cystobacterineae</taxon>
        <taxon>Archangiaceae</taxon>
        <taxon>Hyalangium</taxon>
    </lineage>
</organism>
<keyword evidence="2" id="KW-1185">Reference proteome</keyword>
<sequence>MIWPQCVARAWQDAQFREALKRDPAGILFESYQFSLPEGVLLQVVENDMEVKAAPANTLRMVIPPAPAMDMQEIALIGPDAKAEGMRACDWLPGLTFSVC</sequence>
<protein>
    <recommendedName>
        <fullName evidence="3">Nitrile hydratase alpha /Thiocyanate hydrolase gamma domain-containing protein</fullName>
    </recommendedName>
</protein>
<evidence type="ECO:0008006" key="3">
    <source>
        <dbReference type="Google" id="ProtNLM"/>
    </source>
</evidence>
<dbReference type="InterPro" id="IPR036648">
    <property type="entry name" value="CN_Hdrase_a/SCN_Hdrase_g_sf"/>
</dbReference>
<reference evidence="1 2" key="1">
    <citation type="submission" date="2023-12" db="EMBL/GenBank/DDBJ databases">
        <title>the genome sequence of Hyalangium sp. s54d21.</title>
        <authorList>
            <person name="Zhang X."/>
        </authorList>
    </citation>
    <scope>NUCLEOTIDE SEQUENCE [LARGE SCALE GENOMIC DNA]</scope>
    <source>
        <strain evidence="2">s54d21</strain>
    </source>
</reference>
<dbReference type="SUPFAM" id="SSF56209">
    <property type="entry name" value="Nitrile hydratase alpha chain"/>
    <property type="match status" value="1"/>
</dbReference>
<dbReference type="RefSeq" id="WP_321547675.1">
    <property type="nucleotide sequence ID" value="NZ_JAXIVS010000007.1"/>
</dbReference>
<dbReference type="Gene3D" id="3.90.330.10">
    <property type="entry name" value="Nitrile hydratase alpha /Thiocyanate hydrolase gamma"/>
    <property type="match status" value="1"/>
</dbReference>
<gene>
    <name evidence="1" type="ORF">SYV04_21195</name>
</gene>
<dbReference type="EMBL" id="JAXIVS010000007">
    <property type="protein sequence ID" value="MDY7228948.1"/>
    <property type="molecule type" value="Genomic_DNA"/>
</dbReference>
<proteinExistence type="predicted"/>
<dbReference type="Proteomes" id="UP001291309">
    <property type="component" value="Unassembled WGS sequence"/>
</dbReference>